<dbReference type="PANTHER" id="PTHR34406">
    <property type="entry name" value="PROTEIN YCEI"/>
    <property type="match status" value="1"/>
</dbReference>
<keyword evidence="3" id="KW-1185">Reference proteome</keyword>
<comment type="caution">
    <text evidence="2">The sequence shown here is derived from an EMBL/GenBank/DDBJ whole genome shotgun (WGS) entry which is preliminary data.</text>
</comment>
<dbReference type="Gene3D" id="2.40.128.110">
    <property type="entry name" value="Lipid/polyisoprenoid-binding, YceI-like"/>
    <property type="match status" value="1"/>
</dbReference>
<dbReference type="Pfam" id="PF04264">
    <property type="entry name" value="YceI"/>
    <property type="match status" value="1"/>
</dbReference>
<dbReference type="EMBL" id="JAMFMA010000001">
    <property type="protein sequence ID" value="MCL6273330.1"/>
    <property type="molecule type" value="Genomic_DNA"/>
</dbReference>
<sequence length="172" mass="19494">MNKFGSSLVTFLLLINALSLVGQVQKIVVAEVHFEFVSKGVKGTLSGFSSSSEFHPTQMENSIFKGQVESKTLDTNNGLRNWSLRSRKYFNVDEYPYISFHSTEVNMETNVILVKGMLTIKEVTKPVLITFNRNGKELNGSFDINSMDYGIKIKKNRADNLVKVRLKLELHE</sequence>
<dbReference type="Proteomes" id="UP001203607">
    <property type="component" value="Unassembled WGS sequence"/>
</dbReference>
<evidence type="ECO:0000259" key="1">
    <source>
        <dbReference type="SMART" id="SM00867"/>
    </source>
</evidence>
<reference evidence="2 3" key="1">
    <citation type="submission" date="2022-05" db="EMBL/GenBank/DDBJ databases">
        <authorList>
            <person name="Park J.-S."/>
        </authorList>
    </citation>
    <scope>NUCLEOTIDE SEQUENCE [LARGE SCALE GENOMIC DNA]</scope>
    <source>
        <strain evidence="2 3">2012CJ35-5</strain>
    </source>
</reference>
<feature type="domain" description="Lipid/polyisoprenoid-binding YceI-like" evidence="1">
    <location>
        <begin position="24"/>
        <end position="171"/>
    </location>
</feature>
<name>A0ABT0PPN0_9FLAO</name>
<dbReference type="SUPFAM" id="SSF101874">
    <property type="entry name" value="YceI-like"/>
    <property type="match status" value="1"/>
</dbReference>
<accession>A0ABT0PPN0</accession>
<evidence type="ECO:0000313" key="2">
    <source>
        <dbReference type="EMBL" id="MCL6273330.1"/>
    </source>
</evidence>
<gene>
    <name evidence="2" type="ORF">M3P19_04875</name>
</gene>
<proteinExistence type="predicted"/>
<dbReference type="PANTHER" id="PTHR34406:SF1">
    <property type="entry name" value="PROTEIN YCEI"/>
    <property type="match status" value="1"/>
</dbReference>
<evidence type="ECO:0000313" key="3">
    <source>
        <dbReference type="Proteomes" id="UP001203607"/>
    </source>
</evidence>
<dbReference type="RefSeq" id="WP_249656507.1">
    <property type="nucleotide sequence ID" value="NZ_JAMFMA010000001.1"/>
</dbReference>
<dbReference type="InterPro" id="IPR007372">
    <property type="entry name" value="Lipid/polyisoprenoid-bd_YceI"/>
</dbReference>
<dbReference type="SMART" id="SM00867">
    <property type="entry name" value="YceI"/>
    <property type="match status" value="1"/>
</dbReference>
<organism evidence="2 3">
    <name type="scientific">Flagellimonas spongiicola</name>
    <dbReference type="NCBI Taxonomy" id="2942208"/>
    <lineage>
        <taxon>Bacteria</taxon>
        <taxon>Pseudomonadati</taxon>
        <taxon>Bacteroidota</taxon>
        <taxon>Flavobacteriia</taxon>
        <taxon>Flavobacteriales</taxon>
        <taxon>Flavobacteriaceae</taxon>
        <taxon>Flagellimonas</taxon>
    </lineage>
</organism>
<protein>
    <submittedName>
        <fullName evidence="2">YceI family protein</fullName>
    </submittedName>
</protein>
<dbReference type="InterPro" id="IPR036761">
    <property type="entry name" value="TTHA0802/YceI-like_sf"/>
</dbReference>